<reference evidence="7" key="1">
    <citation type="journal article" date="2001" name="Int. J. Syst. Evol. Microbiol.">
        <title>Methanofollis aquaemaris sp. nov., a methanogen isolated from an aquaculture fish pond.</title>
        <authorList>
            <person name="Lai M.C."/>
            <person name="Chen S.C."/>
        </authorList>
    </citation>
    <scope>NUCLEOTIDE SEQUENCE</scope>
    <source>
        <strain evidence="7">N2F9704</strain>
    </source>
</reference>
<dbReference type="CDD" id="cd11375">
    <property type="entry name" value="Peptidase_M54"/>
    <property type="match status" value="1"/>
</dbReference>
<dbReference type="InterPro" id="IPR024079">
    <property type="entry name" value="MetalloPept_cat_dom_sf"/>
</dbReference>
<organism evidence="7 8">
    <name type="scientific">Methanofollis aquaemaris</name>
    <dbReference type="NCBI Taxonomy" id="126734"/>
    <lineage>
        <taxon>Archaea</taxon>
        <taxon>Methanobacteriati</taxon>
        <taxon>Methanobacteriota</taxon>
        <taxon>Stenosarchaea group</taxon>
        <taxon>Methanomicrobia</taxon>
        <taxon>Methanomicrobiales</taxon>
        <taxon>Methanomicrobiaceae</taxon>
        <taxon>Methanofollis</taxon>
    </lineage>
</organism>
<dbReference type="GO" id="GO:0006508">
    <property type="term" value="P:proteolysis"/>
    <property type="evidence" value="ECO:0007669"/>
    <property type="project" value="UniProtKB-KW"/>
</dbReference>
<evidence type="ECO:0000256" key="1">
    <source>
        <dbReference type="ARBA" id="ARBA00001947"/>
    </source>
</evidence>
<dbReference type="KEGG" id="maqe:RJ40_11595"/>
<sequence>MGVTIIWDHQVPTGLQMPVGRRIELVIGTPLDHADAEGLINGYHPERNQYDARAVLERVLFMKRRANCRDPALLIVTHDLFIDGCDFVFGLARPSTGCAVISLARLDNAYYGRPSAFDDLADRAAKEGAHEICHLLGLEHCDDPECVMFKPETLDELDRKRMRLCPACRARLSGRHSGEKC</sequence>
<dbReference type="GeneID" id="76425021"/>
<protein>
    <submittedName>
        <fullName evidence="7">Peptidase M54</fullName>
    </submittedName>
</protein>
<name>A0A8A3S835_9EURY</name>
<dbReference type="RefSeq" id="WP_265581027.1">
    <property type="nucleotide sequence ID" value="NZ_CP036172.1"/>
</dbReference>
<dbReference type="GO" id="GO:0008237">
    <property type="term" value="F:metallopeptidase activity"/>
    <property type="evidence" value="ECO:0007669"/>
    <property type="project" value="UniProtKB-KW"/>
</dbReference>
<dbReference type="EMBL" id="CP036172">
    <property type="protein sequence ID" value="QSZ68093.1"/>
    <property type="molecule type" value="Genomic_DNA"/>
</dbReference>
<dbReference type="Proteomes" id="UP001042704">
    <property type="component" value="Chromosome"/>
</dbReference>
<gene>
    <name evidence="7" type="ORF">RJ40_11595</name>
</gene>
<dbReference type="InterPro" id="IPR012091">
    <property type="entry name" value="Pept_M54_archaemetzncn_arc/bac"/>
</dbReference>
<dbReference type="NCBIfam" id="NF033823">
    <property type="entry name" value="archmetzin"/>
    <property type="match status" value="1"/>
</dbReference>
<dbReference type="InterPro" id="IPR012962">
    <property type="entry name" value="Pept_M54_archaemetzincn"/>
</dbReference>
<dbReference type="SUPFAM" id="SSF55486">
    <property type="entry name" value="Metalloproteases ('zincins'), catalytic domain"/>
    <property type="match status" value="1"/>
</dbReference>
<evidence type="ECO:0000256" key="2">
    <source>
        <dbReference type="ARBA" id="ARBA00022670"/>
    </source>
</evidence>
<keyword evidence="5" id="KW-0862">Zinc</keyword>
<evidence type="ECO:0000256" key="3">
    <source>
        <dbReference type="ARBA" id="ARBA00022723"/>
    </source>
</evidence>
<evidence type="ECO:0000256" key="6">
    <source>
        <dbReference type="ARBA" id="ARBA00023049"/>
    </source>
</evidence>
<dbReference type="Pfam" id="PF07998">
    <property type="entry name" value="Peptidase_M54"/>
    <property type="match status" value="1"/>
</dbReference>
<evidence type="ECO:0000256" key="5">
    <source>
        <dbReference type="ARBA" id="ARBA00022833"/>
    </source>
</evidence>
<proteinExistence type="predicted"/>
<keyword evidence="4" id="KW-0378">Hydrolase</keyword>
<reference evidence="7" key="2">
    <citation type="submission" date="2019-02" db="EMBL/GenBank/DDBJ databases">
        <authorList>
            <person name="Chen S.-C."/>
            <person name="Chien H.-H."/>
            <person name="Lai M.-C."/>
        </authorList>
    </citation>
    <scope>NUCLEOTIDE SEQUENCE</scope>
    <source>
        <strain evidence="7">N2F9704</strain>
    </source>
</reference>
<keyword evidence="3" id="KW-0479">Metal-binding</keyword>
<evidence type="ECO:0000256" key="4">
    <source>
        <dbReference type="ARBA" id="ARBA00022801"/>
    </source>
</evidence>
<keyword evidence="2" id="KW-0645">Protease</keyword>
<accession>A0A8A3S835</accession>
<keyword evidence="6" id="KW-0482">Metalloprotease</keyword>
<dbReference type="GO" id="GO:0008270">
    <property type="term" value="F:zinc ion binding"/>
    <property type="evidence" value="ECO:0007669"/>
    <property type="project" value="InterPro"/>
</dbReference>
<dbReference type="AlphaFoldDB" id="A0A8A3S835"/>
<comment type="cofactor">
    <cofactor evidence="1">
        <name>Zn(2+)</name>
        <dbReference type="ChEBI" id="CHEBI:29105"/>
    </cofactor>
</comment>
<evidence type="ECO:0000313" key="7">
    <source>
        <dbReference type="EMBL" id="QSZ68093.1"/>
    </source>
</evidence>
<dbReference type="PANTHER" id="PTHR15910:SF1">
    <property type="entry name" value="ARCHAEMETZINCIN-2"/>
    <property type="match status" value="1"/>
</dbReference>
<dbReference type="PANTHER" id="PTHR15910">
    <property type="entry name" value="ARCHAEMETZINCIN"/>
    <property type="match status" value="1"/>
</dbReference>
<evidence type="ECO:0000313" key="8">
    <source>
        <dbReference type="Proteomes" id="UP001042704"/>
    </source>
</evidence>
<dbReference type="Gene3D" id="3.40.390.10">
    <property type="entry name" value="Collagenase (Catalytic Domain)"/>
    <property type="match status" value="1"/>
</dbReference>
<keyword evidence="8" id="KW-1185">Reference proteome</keyword>